<dbReference type="HOGENOM" id="CLU_2110525_0_0_1"/>
<dbReference type="EMBL" id="KN837314">
    <property type="protein sequence ID" value="KIJ28112.1"/>
    <property type="molecule type" value="Genomic_DNA"/>
</dbReference>
<gene>
    <name evidence="1" type="ORF">M422DRAFT_54736</name>
</gene>
<dbReference type="AlphaFoldDB" id="A0A0C9UGJ5"/>
<sequence>MGGQLFEVYGAVSLNIFLSAGSCLCHLSQYVMNHTFHTEKSDANSDDHKGCRMVLNIRDAINEQLPIIERSEARQSFISSDVRHITRQRTRDVESSVDQTGFSHTSTEIVYGIAI</sequence>
<reference evidence="1 2" key="1">
    <citation type="submission" date="2014-06" db="EMBL/GenBank/DDBJ databases">
        <title>Evolutionary Origins and Diversification of the Mycorrhizal Mutualists.</title>
        <authorList>
            <consortium name="DOE Joint Genome Institute"/>
            <consortium name="Mycorrhizal Genomics Consortium"/>
            <person name="Kohler A."/>
            <person name="Kuo A."/>
            <person name="Nagy L.G."/>
            <person name="Floudas D."/>
            <person name="Copeland A."/>
            <person name="Barry K.W."/>
            <person name="Cichocki N."/>
            <person name="Veneault-Fourrey C."/>
            <person name="LaButti K."/>
            <person name="Lindquist E.A."/>
            <person name="Lipzen A."/>
            <person name="Lundell T."/>
            <person name="Morin E."/>
            <person name="Murat C."/>
            <person name="Riley R."/>
            <person name="Ohm R."/>
            <person name="Sun H."/>
            <person name="Tunlid A."/>
            <person name="Henrissat B."/>
            <person name="Grigoriev I.V."/>
            <person name="Hibbett D.S."/>
            <person name="Martin F."/>
        </authorList>
    </citation>
    <scope>NUCLEOTIDE SEQUENCE [LARGE SCALE GENOMIC DNA]</scope>
    <source>
        <strain evidence="1 2">SS14</strain>
    </source>
</reference>
<evidence type="ECO:0000313" key="2">
    <source>
        <dbReference type="Proteomes" id="UP000054279"/>
    </source>
</evidence>
<organism evidence="1 2">
    <name type="scientific">Sphaerobolus stellatus (strain SS14)</name>
    <dbReference type="NCBI Taxonomy" id="990650"/>
    <lineage>
        <taxon>Eukaryota</taxon>
        <taxon>Fungi</taxon>
        <taxon>Dikarya</taxon>
        <taxon>Basidiomycota</taxon>
        <taxon>Agaricomycotina</taxon>
        <taxon>Agaricomycetes</taxon>
        <taxon>Phallomycetidae</taxon>
        <taxon>Geastrales</taxon>
        <taxon>Sphaerobolaceae</taxon>
        <taxon>Sphaerobolus</taxon>
    </lineage>
</organism>
<evidence type="ECO:0000313" key="1">
    <source>
        <dbReference type="EMBL" id="KIJ28112.1"/>
    </source>
</evidence>
<dbReference type="Proteomes" id="UP000054279">
    <property type="component" value="Unassembled WGS sequence"/>
</dbReference>
<keyword evidence="2" id="KW-1185">Reference proteome</keyword>
<name>A0A0C9UGJ5_SPHS4</name>
<protein>
    <submittedName>
        <fullName evidence="1">Uncharacterized protein</fullName>
    </submittedName>
</protein>
<accession>A0A0C9UGJ5</accession>
<proteinExistence type="predicted"/>